<dbReference type="SUPFAM" id="SSF56645">
    <property type="entry name" value="Acyl-CoA dehydrogenase NM domain-like"/>
    <property type="match status" value="1"/>
</dbReference>
<dbReference type="Gene3D" id="2.40.110.10">
    <property type="entry name" value="Butyryl-CoA Dehydrogenase, subunit A, domain 2"/>
    <property type="match status" value="1"/>
</dbReference>
<dbReference type="SMART" id="SM01117">
    <property type="entry name" value="Cyt-b5"/>
    <property type="match status" value="1"/>
</dbReference>
<dbReference type="InterPro" id="IPR006091">
    <property type="entry name" value="Acyl-CoA_Oxase/DH_mid-dom"/>
</dbReference>
<dbReference type="EMBL" id="CAJNNW010027760">
    <property type="protein sequence ID" value="CAE8693031.1"/>
    <property type="molecule type" value="Genomic_DNA"/>
</dbReference>
<dbReference type="PROSITE" id="PS50255">
    <property type="entry name" value="CYTOCHROME_B5_2"/>
    <property type="match status" value="1"/>
</dbReference>
<dbReference type="Pfam" id="PF00441">
    <property type="entry name" value="Acyl-CoA_dh_1"/>
    <property type="match status" value="1"/>
</dbReference>
<comment type="similarity">
    <text evidence="2">Belongs to the acyl-CoA dehydrogenase family.</text>
</comment>
<keyword evidence="4" id="KW-0274">FAD</keyword>
<dbReference type="InterPro" id="IPR001199">
    <property type="entry name" value="Cyt_B5-like_heme/steroid-bd"/>
</dbReference>
<dbReference type="PROSITE" id="PS00072">
    <property type="entry name" value="ACYL_COA_DH_1"/>
    <property type="match status" value="1"/>
</dbReference>
<evidence type="ECO:0000256" key="5">
    <source>
        <dbReference type="ARBA" id="ARBA00023002"/>
    </source>
</evidence>
<protein>
    <recommendedName>
        <fullName evidence="6">Cytochrome b5 heme-binding domain-containing protein</fullName>
    </recommendedName>
</protein>
<dbReference type="Pfam" id="PF02771">
    <property type="entry name" value="Acyl-CoA_dh_N"/>
    <property type="match status" value="1"/>
</dbReference>
<dbReference type="Pfam" id="PF02770">
    <property type="entry name" value="Acyl-CoA_dh_M"/>
    <property type="match status" value="1"/>
</dbReference>
<dbReference type="SUPFAM" id="SSF47203">
    <property type="entry name" value="Acyl-CoA dehydrogenase C-terminal domain-like"/>
    <property type="match status" value="1"/>
</dbReference>
<evidence type="ECO:0000256" key="1">
    <source>
        <dbReference type="ARBA" id="ARBA00001974"/>
    </source>
</evidence>
<dbReference type="Gene3D" id="3.10.120.10">
    <property type="entry name" value="Cytochrome b5-like heme/steroid binding domain"/>
    <property type="match status" value="1"/>
</dbReference>
<reference evidence="7" key="1">
    <citation type="submission" date="2021-02" db="EMBL/GenBank/DDBJ databases">
        <authorList>
            <person name="Dougan E. K."/>
            <person name="Rhodes N."/>
            <person name="Thang M."/>
            <person name="Chan C."/>
        </authorList>
    </citation>
    <scope>NUCLEOTIDE SEQUENCE</scope>
</reference>
<dbReference type="PANTHER" id="PTHR48083">
    <property type="entry name" value="MEDIUM-CHAIN SPECIFIC ACYL-COA DEHYDROGENASE, MITOCHONDRIAL-RELATED"/>
    <property type="match status" value="1"/>
</dbReference>
<dbReference type="Gene3D" id="1.20.140.10">
    <property type="entry name" value="Butyryl-CoA Dehydrogenase, subunit A, domain 3"/>
    <property type="match status" value="1"/>
</dbReference>
<dbReference type="InterPro" id="IPR009075">
    <property type="entry name" value="AcylCo_DH/oxidase_C"/>
</dbReference>
<dbReference type="InterPro" id="IPR009100">
    <property type="entry name" value="AcylCoA_DH/oxidase_NM_dom_sf"/>
</dbReference>
<name>A0A813K2B5_POLGL</name>
<evidence type="ECO:0000313" key="7">
    <source>
        <dbReference type="EMBL" id="CAE8693031.1"/>
    </source>
</evidence>
<organism evidence="7 8">
    <name type="scientific">Polarella glacialis</name>
    <name type="common">Dinoflagellate</name>
    <dbReference type="NCBI Taxonomy" id="89957"/>
    <lineage>
        <taxon>Eukaryota</taxon>
        <taxon>Sar</taxon>
        <taxon>Alveolata</taxon>
        <taxon>Dinophyceae</taxon>
        <taxon>Suessiales</taxon>
        <taxon>Suessiaceae</taxon>
        <taxon>Polarella</taxon>
    </lineage>
</organism>
<dbReference type="InterPro" id="IPR050741">
    <property type="entry name" value="Acyl-CoA_dehydrogenase"/>
</dbReference>
<dbReference type="InterPro" id="IPR036400">
    <property type="entry name" value="Cyt_B5-like_heme/steroid_sf"/>
</dbReference>
<dbReference type="Gene3D" id="1.10.540.10">
    <property type="entry name" value="Acyl-CoA dehydrogenase/oxidase, N-terminal domain"/>
    <property type="match status" value="1"/>
</dbReference>
<sequence length="516" mass="56250">MAATLTMEEVAKHSTPQDAWIVVNGDVYDVTKFAKVHPGGGGLLLEYAGKDASEDFFGLHRLEVLDKYARLKKGRLQGAGETPKTSSQVLATLSHVPFAEPSHEQGFKSPYFQESHAALRKVVREFFCKEALEEALDCEANNKAPTKELRMKMASLGIVAMVQGPGEHLKLAPNGLGGGAVKAEEFDYFHELVVQEERSRAMCPGFEDGLDGAVSIGLPVVLKYGADWMKKEIVPPIIRGEQTVVLAISEAFAGSDVAALRTTAVLDASGENYIVNGTKKWITGGMYADWFVTALRTGKAGAGGISMMLIPKSDAVQTKIIKSKYSSAAGTAYITFEDAVVPKKFLIGKENGGFGIIMSNFNHERWMIAVVCIARARMATEETFKWAMQRKVFGKALVEQPVIREKLAQMFAGLESCTSLCYDITYNMNIMGPQSPEIGSRIALLKYHTTRMNHLVADNAVQVFGGRGVSAGGMGRVVETFSRVYKIPSVYGGSEEIMADLAVRQAIKNYPKHARL</sequence>
<dbReference type="Pfam" id="PF00173">
    <property type="entry name" value="Cyt-b5"/>
    <property type="match status" value="1"/>
</dbReference>
<dbReference type="GO" id="GO:0050660">
    <property type="term" value="F:flavin adenine dinucleotide binding"/>
    <property type="evidence" value="ECO:0007669"/>
    <property type="project" value="InterPro"/>
</dbReference>
<feature type="domain" description="Cytochrome b5 heme-binding" evidence="6">
    <location>
        <begin position="2"/>
        <end position="77"/>
    </location>
</feature>
<keyword evidence="5" id="KW-0560">Oxidoreductase</keyword>
<dbReference type="GO" id="GO:0033539">
    <property type="term" value="P:fatty acid beta-oxidation using acyl-CoA dehydrogenase"/>
    <property type="evidence" value="ECO:0007669"/>
    <property type="project" value="TreeGrafter"/>
</dbReference>
<dbReference type="SUPFAM" id="SSF55856">
    <property type="entry name" value="Cytochrome b5-like heme/steroid binding domain"/>
    <property type="match status" value="1"/>
</dbReference>
<evidence type="ECO:0000313" key="8">
    <source>
        <dbReference type="Proteomes" id="UP000626109"/>
    </source>
</evidence>
<evidence type="ECO:0000256" key="4">
    <source>
        <dbReference type="ARBA" id="ARBA00022827"/>
    </source>
</evidence>
<evidence type="ECO:0000259" key="6">
    <source>
        <dbReference type="PROSITE" id="PS50255"/>
    </source>
</evidence>
<dbReference type="GO" id="GO:0005737">
    <property type="term" value="C:cytoplasm"/>
    <property type="evidence" value="ECO:0007669"/>
    <property type="project" value="TreeGrafter"/>
</dbReference>
<keyword evidence="3" id="KW-0285">Flavoprotein</keyword>
<proteinExistence type="inferred from homology"/>
<dbReference type="InterPro" id="IPR013786">
    <property type="entry name" value="AcylCoA_DH/ox_N"/>
</dbReference>
<dbReference type="GO" id="GO:0003995">
    <property type="term" value="F:acyl-CoA dehydrogenase activity"/>
    <property type="evidence" value="ECO:0007669"/>
    <property type="project" value="InterPro"/>
</dbReference>
<dbReference type="AlphaFoldDB" id="A0A813K2B5"/>
<dbReference type="InterPro" id="IPR036250">
    <property type="entry name" value="AcylCo_DH-like_C"/>
</dbReference>
<comment type="cofactor">
    <cofactor evidence="1">
        <name>FAD</name>
        <dbReference type="ChEBI" id="CHEBI:57692"/>
    </cofactor>
</comment>
<gene>
    <name evidence="7" type="ORF">PGLA2088_LOCUS28167</name>
</gene>
<comment type="caution">
    <text evidence="7">The sequence shown here is derived from an EMBL/GenBank/DDBJ whole genome shotgun (WGS) entry which is preliminary data.</text>
</comment>
<dbReference type="PANTHER" id="PTHR48083:SF28">
    <property type="entry name" value="ACYL-COA DEHYDROGENASE FAMILY PROTEIN (AFU_ORTHOLOGUE AFUA_6G10880)-RELATED"/>
    <property type="match status" value="1"/>
</dbReference>
<evidence type="ECO:0000256" key="2">
    <source>
        <dbReference type="ARBA" id="ARBA00009347"/>
    </source>
</evidence>
<evidence type="ECO:0000256" key="3">
    <source>
        <dbReference type="ARBA" id="ARBA00022630"/>
    </source>
</evidence>
<dbReference type="InterPro" id="IPR046373">
    <property type="entry name" value="Acyl-CoA_Oxase/DH_mid-dom_sf"/>
</dbReference>
<dbReference type="InterPro" id="IPR006089">
    <property type="entry name" value="Acyl-CoA_DH_CS"/>
</dbReference>
<dbReference type="Proteomes" id="UP000626109">
    <property type="component" value="Unassembled WGS sequence"/>
</dbReference>
<dbReference type="InterPro" id="IPR037069">
    <property type="entry name" value="AcylCoA_DH/ox_N_sf"/>
</dbReference>
<accession>A0A813K2B5</accession>